<organism evidence="1 2">
    <name type="scientific">Cannabis sativa</name>
    <name type="common">Hemp</name>
    <name type="synonym">Marijuana</name>
    <dbReference type="NCBI Taxonomy" id="3483"/>
    <lineage>
        <taxon>Eukaryota</taxon>
        <taxon>Viridiplantae</taxon>
        <taxon>Streptophyta</taxon>
        <taxon>Embryophyta</taxon>
        <taxon>Tracheophyta</taxon>
        <taxon>Spermatophyta</taxon>
        <taxon>Magnoliopsida</taxon>
        <taxon>eudicotyledons</taxon>
        <taxon>Gunneridae</taxon>
        <taxon>Pentapetalae</taxon>
        <taxon>rosids</taxon>
        <taxon>fabids</taxon>
        <taxon>Rosales</taxon>
        <taxon>Cannabaceae</taxon>
        <taxon>Cannabis</taxon>
    </lineage>
</organism>
<dbReference type="Proteomes" id="UP000583929">
    <property type="component" value="Unassembled WGS sequence"/>
</dbReference>
<evidence type="ECO:0000313" key="1">
    <source>
        <dbReference type="EMBL" id="KAF4398146.1"/>
    </source>
</evidence>
<dbReference type="AlphaFoldDB" id="A0A7J6HS92"/>
<keyword evidence="2" id="KW-1185">Reference proteome</keyword>
<evidence type="ECO:0000313" key="2">
    <source>
        <dbReference type="Proteomes" id="UP000583929"/>
    </source>
</evidence>
<reference evidence="1 2" key="1">
    <citation type="journal article" date="2020" name="bioRxiv">
        <title>Sequence and annotation of 42 cannabis genomes reveals extensive copy number variation in cannabinoid synthesis and pathogen resistance genes.</title>
        <authorList>
            <person name="Mckernan K.J."/>
            <person name="Helbert Y."/>
            <person name="Kane L.T."/>
            <person name="Ebling H."/>
            <person name="Zhang L."/>
            <person name="Liu B."/>
            <person name="Eaton Z."/>
            <person name="Mclaughlin S."/>
            <person name="Kingan S."/>
            <person name="Baybayan P."/>
            <person name="Concepcion G."/>
            <person name="Jordan M."/>
            <person name="Riva A."/>
            <person name="Barbazuk W."/>
            <person name="Harkins T."/>
        </authorList>
    </citation>
    <scope>NUCLEOTIDE SEQUENCE [LARGE SCALE GENOMIC DNA]</scope>
    <source>
        <strain evidence="2">cv. Jamaican Lion 4</strain>
        <tissue evidence="1">Leaf</tissue>
    </source>
</reference>
<comment type="caution">
    <text evidence="1">The sequence shown here is derived from an EMBL/GenBank/DDBJ whole genome shotgun (WGS) entry which is preliminary data.</text>
</comment>
<accession>A0A7J6HS92</accession>
<proteinExistence type="predicted"/>
<gene>
    <name evidence="1" type="ORF">G4B88_019867</name>
</gene>
<name>A0A7J6HS92_CANSA</name>
<dbReference type="EMBL" id="JAATIQ010000029">
    <property type="protein sequence ID" value="KAF4398146.1"/>
    <property type="molecule type" value="Genomic_DNA"/>
</dbReference>
<sequence>MIGVIVISVYYCAVSVSKLDSIWAYEAHYMSFGPYIIPGDDNVSMPYILKEFAFEIEQVQCRLRSPRRTKLKHQNYAYGEVRSNSFGFKMYMLLEPSHAEEFYAF</sequence>
<protein>
    <submittedName>
        <fullName evidence="1">Uncharacterized protein</fullName>
    </submittedName>
</protein>